<reference evidence="2" key="1">
    <citation type="submission" date="2023-07" db="EMBL/GenBank/DDBJ databases">
        <title>draft genome sequence of fig (Ficus carica).</title>
        <authorList>
            <person name="Takahashi T."/>
            <person name="Nishimura K."/>
        </authorList>
    </citation>
    <scope>NUCLEOTIDE SEQUENCE</scope>
</reference>
<sequence>MRKKLRGQGGTQALFSQRRHFCKTRRRYWTHGDSLSGTAPLAEATTRTPSDPTLPSTLPLSPTTTTTRLFPRLWCFCPSQPPSMALVGPSTVTGSSLLSASPLLQNLQPLLDPRRNSPAGTSPSAEAATRTPSAPGFHVVNFSGEHSGTGG</sequence>
<comment type="caution">
    <text evidence="2">The sequence shown here is derived from an EMBL/GenBank/DDBJ whole genome shotgun (WGS) entry which is preliminary data.</text>
</comment>
<dbReference type="EMBL" id="BTGU01000018">
    <property type="protein sequence ID" value="GMN44509.1"/>
    <property type="molecule type" value="Genomic_DNA"/>
</dbReference>
<accession>A0AA88A2G0</accession>
<feature type="region of interest" description="Disordered" evidence="1">
    <location>
        <begin position="33"/>
        <end position="62"/>
    </location>
</feature>
<dbReference type="Proteomes" id="UP001187192">
    <property type="component" value="Unassembled WGS sequence"/>
</dbReference>
<evidence type="ECO:0000256" key="1">
    <source>
        <dbReference type="SAM" id="MobiDB-lite"/>
    </source>
</evidence>
<protein>
    <submittedName>
        <fullName evidence="2">Uncharacterized protein</fullName>
    </submittedName>
</protein>
<dbReference type="AlphaFoldDB" id="A0AA88A2G0"/>
<gene>
    <name evidence="2" type="ORF">TIFTF001_013708</name>
</gene>
<feature type="region of interest" description="Disordered" evidence="1">
    <location>
        <begin position="109"/>
        <end position="151"/>
    </location>
</feature>
<feature type="compositionally biased region" description="Low complexity" evidence="1">
    <location>
        <begin position="45"/>
        <end position="62"/>
    </location>
</feature>
<evidence type="ECO:0000313" key="2">
    <source>
        <dbReference type="EMBL" id="GMN44509.1"/>
    </source>
</evidence>
<keyword evidence="3" id="KW-1185">Reference proteome</keyword>
<name>A0AA88A2G0_FICCA</name>
<evidence type="ECO:0000313" key="3">
    <source>
        <dbReference type="Proteomes" id="UP001187192"/>
    </source>
</evidence>
<proteinExistence type="predicted"/>
<organism evidence="2 3">
    <name type="scientific">Ficus carica</name>
    <name type="common">Common fig</name>
    <dbReference type="NCBI Taxonomy" id="3494"/>
    <lineage>
        <taxon>Eukaryota</taxon>
        <taxon>Viridiplantae</taxon>
        <taxon>Streptophyta</taxon>
        <taxon>Embryophyta</taxon>
        <taxon>Tracheophyta</taxon>
        <taxon>Spermatophyta</taxon>
        <taxon>Magnoliopsida</taxon>
        <taxon>eudicotyledons</taxon>
        <taxon>Gunneridae</taxon>
        <taxon>Pentapetalae</taxon>
        <taxon>rosids</taxon>
        <taxon>fabids</taxon>
        <taxon>Rosales</taxon>
        <taxon>Moraceae</taxon>
        <taxon>Ficeae</taxon>
        <taxon>Ficus</taxon>
    </lineage>
</organism>